<organism evidence="1 2">
    <name type="scientific">Acrocarpospora macrocephala</name>
    <dbReference type="NCBI Taxonomy" id="150177"/>
    <lineage>
        <taxon>Bacteria</taxon>
        <taxon>Bacillati</taxon>
        <taxon>Actinomycetota</taxon>
        <taxon>Actinomycetes</taxon>
        <taxon>Streptosporangiales</taxon>
        <taxon>Streptosporangiaceae</taxon>
        <taxon>Acrocarpospora</taxon>
    </lineage>
</organism>
<evidence type="ECO:0000313" key="1">
    <source>
        <dbReference type="EMBL" id="GES17040.1"/>
    </source>
</evidence>
<dbReference type="EMBL" id="BLAE01000135">
    <property type="protein sequence ID" value="GES17040.1"/>
    <property type="molecule type" value="Genomic_DNA"/>
</dbReference>
<reference evidence="1 2" key="1">
    <citation type="submission" date="2019-10" db="EMBL/GenBank/DDBJ databases">
        <title>Whole genome shotgun sequence of Acrocarpospora macrocephala NBRC 16266.</title>
        <authorList>
            <person name="Ichikawa N."/>
            <person name="Kimura A."/>
            <person name="Kitahashi Y."/>
            <person name="Komaki H."/>
            <person name="Oguchi A."/>
        </authorList>
    </citation>
    <scope>NUCLEOTIDE SEQUENCE [LARGE SCALE GENOMIC DNA]</scope>
    <source>
        <strain evidence="1 2">NBRC 16266</strain>
    </source>
</reference>
<sequence length="43" mass="5305">MHVSYLAYLAYEQKKRRTRLARLLNDDIPAPEQKRFRRWTPSE</sequence>
<comment type="caution">
    <text evidence="1">The sequence shown here is derived from an EMBL/GenBank/DDBJ whole genome shotgun (WGS) entry which is preliminary data.</text>
</comment>
<gene>
    <name evidence="1" type="ORF">Amac_106380</name>
</gene>
<evidence type="ECO:0000313" key="2">
    <source>
        <dbReference type="Proteomes" id="UP000331127"/>
    </source>
</evidence>
<accession>A0A5M3X7H4</accession>
<keyword evidence="2" id="KW-1185">Reference proteome</keyword>
<dbReference type="Proteomes" id="UP000331127">
    <property type="component" value="Unassembled WGS sequence"/>
</dbReference>
<dbReference type="RefSeq" id="WP_281356428.1">
    <property type="nucleotide sequence ID" value="NZ_BAAAHL010000001.1"/>
</dbReference>
<proteinExistence type="predicted"/>
<protein>
    <submittedName>
        <fullName evidence="1">Uncharacterized protein</fullName>
    </submittedName>
</protein>
<name>A0A5M3X7H4_9ACTN</name>
<dbReference type="AlphaFoldDB" id="A0A5M3X7H4"/>